<dbReference type="Proteomes" id="UP000694421">
    <property type="component" value="Unplaced"/>
</dbReference>
<dbReference type="PROSITE" id="PS51304">
    <property type="entry name" value="GALECTIN"/>
    <property type="match status" value="1"/>
</dbReference>
<dbReference type="OMA" id="NADASHF"/>
<evidence type="ECO:0000256" key="2">
    <source>
        <dbReference type="ARBA" id="ARBA00022737"/>
    </source>
</evidence>
<keyword evidence="2" id="KW-0677">Repeat</keyword>
<dbReference type="InterPro" id="IPR001079">
    <property type="entry name" value="Galectin_CRD"/>
</dbReference>
<proteinExistence type="predicted"/>
<keyword evidence="1 3" id="KW-0430">Lectin</keyword>
<dbReference type="SMART" id="SM00276">
    <property type="entry name" value="GLECT"/>
    <property type="match status" value="1"/>
</dbReference>
<dbReference type="PANTHER" id="PTHR11346:SF32">
    <property type="entry name" value="GALECTIN-4"/>
    <property type="match status" value="1"/>
</dbReference>
<dbReference type="SMART" id="SM00908">
    <property type="entry name" value="Gal-bind_lectin"/>
    <property type="match status" value="1"/>
</dbReference>
<dbReference type="Ensembl" id="ENSSMRT00000010217.1">
    <property type="protein sequence ID" value="ENSSMRP00000008759.1"/>
    <property type="gene ID" value="ENSSMRG00000007007.1"/>
</dbReference>
<evidence type="ECO:0000256" key="3">
    <source>
        <dbReference type="RuleBase" id="RU102079"/>
    </source>
</evidence>
<evidence type="ECO:0000259" key="4">
    <source>
        <dbReference type="PROSITE" id="PS51304"/>
    </source>
</evidence>
<feature type="domain" description="Galectin" evidence="4">
    <location>
        <begin position="1"/>
        <end position="120"/>
    </location>
</feature>
<dbReference type="GO" id="GO:0030246">
    <property type="term" value="F:carbohydrate binding"/>
    <property type="evidence" value="ECO:0007669"/>
    <property type="project" value="UniProtKB-UniRule"/>
</dbReference>
<organism evidence="5 6">
    <name type="scientific">Salvator merianae</name>
    <name type="common">Argentine black and white tegu</name>
    <name type="synonym">Tupinambis merianae</name>
    <dbReference type="NCBI Taxonomy" id="96440"/>
    <lineage>
        <taxon>Eukaryota</taxon>
        <taxon>Metazoa</taxon>
        <taxon>Chordata</taxon>
        <taxon>Craniata</taxon>
        <taxon>Vertebrata</taxon>
        <taxon>Euteleostomi</taxon>
        <taxon>Lepidosauria</taxon>
        <taxon>Squamata</taxon>
        <taxon>Bifurcata</taxon>
        <taxon>Unidentata</taxon>
        <taxon>Episquamata</taxon>
        <taxon>Laterata</taxon>
        <taxon>Teiioidea</taxon>
        <taxon>Teiidae</taxon>
        <taxon>Salvator</taxon>
    </lineage>
</organism>
<dbReference type="GeneTree" id="ENSGT00940000162258"/>
<dbReference type="InterPro" id="IPR044156">
    <property type="entry name" value="Galectin-like"/>
</dbReference>
<accession>A0A8D0BIN5</accession>
<dbReference type="FunFam" id="2.60.120.200:FF:000124">
    <property type="entry name" value="Galectin-4"/>
    <property type="match status" value="1"/>
</dbReference>
<evidence type="ECO:0000256" key="1">
    <source>
        <dbReference type="ARBA" id="ARBA00022734"/>
    </source>
</evidence>
<dbReference type="InterPro" id="IPR013320">
    <property type="entry name" value="ConA-like_dom_sf"/>
</dbReference>
<reference evidence="5" key="1">
    <citation type="submission" date="2025-08" db="UniProtKB">
        <authorList>
            <consortium name="Ensembl"/>
        </authorList>
    </citation>
    <scope>IDENTIFICATION</scope>
</reference>
<keyword evidence="6" id="KW-1185">Reference proteome</keyword>
<evidence type="ECO:0000313" key="6">
    <source>
        <dbReference type="Proteomes" id="UP000694421"/>
    </source>
</evidence>
<dbReference type="PANTHER" id="PTHR11346">
    <property type="entry name" value="GALECTIN"/>
    <property type="match status" value="1"/>
</dbReference>
<dbReference type="AlphaFoldDB" id="A0A8D0BIN5"/>
<protein>
    <recommendedName>
        <fullName evidence="3">Galectin</fullName>
    </recommendedName>
</protein>
<evidence type="ECO:0000313" key="5">
    <source>
        <dbReference type="Ensembl" id="ENSSMRP00000008759.1"/>
    </source>
</evidence>
<reference evidence="5" key="2">
    <citation type="submission" date="2025-09" db="UniProtKB">
        <authorList>
            <consortium name="Ensembl"/>
        </authorList>
    </citation>
    <scope>IDENTIFICATION</scope>
</reference>
<dbReference type="Pfam" id="PF00337">
    <property type="entry name" value="Gal-bind_lectin"/>
    <property type="match status" value="1"/>
</dbReference>
<sequence length="120" mass="13533">PGPNRTVQNETRPSFPSRFAVDLKNSTTGNIALHINPRLKERAVVRNTRISSSWGPEERHISSLPFSPGQPFHMEITNLKNRYQVAVNGLVAFEYTHRIPPGQVDQLEITGDVTLLNVQY</sequence>
<dbReference type="CDD" id="cd00070">
    <property type="entry name" value="GLECT"/>
    <property type="match status" value="1"/>
</dbReference>
<dbReference type="SUPFAM" id="SSF49899">
    <property type="entry name" value="Concanavalin A-like lectins/glucanases"/>
    <property type="match status" value="1"/>
</dbReference>
<dbReference type="Gene3D" id="2.60.120.200">
    <property type="match status" value="1"/>
</dbReference>
<name>A0A8D0BIN5_SALMN</name>